<proteinExistence type="predicted"/>
<sequence length="154" mass="17410">MHRLPHFRLNKPRNIKVWLSLVSLRSYLRRRRAQRSLDAVTSLALYIFLLSSCLLVCQLLSRPAPRPADGMLVTEQRLNLCLPSSPSRQQKSRLQLASSMLKLTEDLLKSLDSPYRIGGLVVNSVVAIMSAMSEVLSRLLGFKLMLDRIKVLPG</sequence>
<feature type="transmembrane region" description="Helical" evidence="1">
    <location>
        <begin position="117"/>
        <end position="140"/>
    </location>
</feature>
<keyword evidence="2" id="KW-1185">Reference proteome</keyword>
<evidence type="ECO:0000313" key="3">
    <source>
        <dbReference type="WBParaSite" id="maker-unitig_24176-snap-gene-0.2-mRNA-1"/>
    </source>
</evidence>
<keyword evidence="1" id="KW-0812">Transmembrane</keyword>
<keyword evidence="1" id="KW-1133">Transmembrane helix</keyword>
<dbReference type="InterPro" id="IPR039775">
    <property type="entry name" value="PHTF1/2"/>
</dbReference>
<reference evidence="3" key="1">
    <citation type="submission" date="2016-11" db="UniProtKB">
        <authorList>
            <consortium name="WormBaseParasite"/>
        </authorList>
    </citation>
    <scope>IDENTIFICATION</scope>
</reference>
<name>A0A1I8F7Z7_9PLAT</name>
<dbReference type="PANTHER" id="PTHR12680:SF6">
    <property type="entry name" value="PROTEIN PHTF"/>
    <property type="match status" value="1"/>
</dbReference>
<dbReference type="AlphaFoldDB" id="A0A1I8F7Z7"/>
<dbReference type="Proteomes" id="UP000095280">
    <property type="component" value="Unplaced"/>
</dbReference>
<feature type="transmembrane region" description="Helical" evidence="1">
    <location>
        <begin position="39"/>
        <end position="61"/>
    </location>
</feature>
<dbReference type="PANTHER" id="PTHR12680">
    <property type="entry name" value="PUTATIVE HOMEODOMAIN TRANSCRIPTION FACTOR PHTF"/>
    <property type="match status" value="1"/>
</dbReference>
<dbReference type="WBParaSite" id="maker-unitig_24176-snap-gene-0.2-mRNA-1">
    <property type="protein sequence ID" value="maker-unitig_24176-snap-gene-0.2-mRNA-1"/>
    <property type="gene ID" value="maker-unitig_24176-snap-gene-0.2"/>
</dbReference>
<keyword evidence="1" id="KW-0472">Membrane</keyword>
<evidence type="ECO:0000256" key="1">
    <source>
        <dbReference type="SAM" id="Phobius"/>
    </source>
</evidence>
<dbReference type="GO" id="GO:0005783">
    <property type="term" value="C:endoplasmic reticulum"/>
    <property type="evidence" value="ECO:0007669"/>
    <property type="project" value="InterPro"/>
</dbReference>
<protein>
    <submittedName>
        <fullName evidence="3">Uncharacterized protein</fullName>
    </submittedName>
</protein>
<accession>A0A1I8F7Z7</accession>
<evidence type="ECO:0000313" key="2">
    <source>
        <dbReference type="Proteomes" id="UP000095280"/>
    </source>
</evidence>
<organism evidence="2 3">
    <name type="scientific">Macrostomum lignano</name>
    <dbReference type="NCBI Taxonomy" id="282301"/>
    <lineage>
        <taxon>Eukaryota</taxon>
        <taxon>Metazoa</taxon>
        <taxon>Spiralia</taxon>
        <taxon>Lophotrochozoa</taxon>
        <taxon>Platyhelminthes</taxon>
        <taxon>Rhabditophora</taxon>
        <taxon>Macrostomorpha</taxon>
        <taxon>Macrostomida</taxon>
        <taxon>Macrostomidae</taxon>
        <taxon>Macrostomum</taxon>
    </lineage>
</organism>